<reference evidence="16 17" key="2">
    <citation type="journal article" date="2012" name="Stand. Genomic Sci.">
        <title>Genome sequence of the moderately thermophilic, amino-acid-degrading and sulfur-reducing bacterium Thermovirga lienii type strain (Cas60314(T)).</title>
        <authorList>
            <person name="Goker M."/>
            <person name="Saunders E."/>
            <person name="Lapidus A."/>
            <person name="Nolan M."/>
            <person name="Lucas S."/>
            <person name="Hammon N."/>
            <person name="Deshpande S."/>
            <person name="Cheng J.F."/>
            <person name="Han C."/>
            <person name="Tapia R."/>
            <person name="Goodwin L.A."/>
            <person name="Pitluck S."/>
            <person name="Liolios K."/>
            <person name="Mavromatis K."/>
            <person name="Pagani I."/>
            <person name="Ivanova N."/>
            <person name="Mikhailova N."/>
            <person name="Pati A."/>
            <person name="Chen A."/>
            <person name="Palaniappan K."/>
            <person name="Land M."/>
            <person name="Chang Y.J."/>
            <person name="Jeffries C.D."/>
            <person name="Brambilla E.M."/>
            <person name="Rohde M."/>
            <person name="Spring S."/>
            <person name="Detter J.C."/>
            <person name="Woyke T."/>
            <person name="Bristow J."/>
            <person name="Eisen J.A."/>
            <person name="Markowitz V."/>
            <person name="Hugenholtz P."/>
            <person name="Kyrpides N.C."/>
            <person name="Klenk H.P."/>
        </authorList>
    </citation>
    <scope>NUCLEOTIDE SEQUENCE [LARGE SCALE GENOMIC DNA]</scope>
    <source>
        <strain evidence="17">ATCC BAA-1197 / DSM 17291 / Cas60314</strain>
    </source>
</reference>
<feature type="domain" description="AAA+ ATPase" evidence="14">
    <location>
        <begin position="194"/>
        <end position="336"/>
    </location>
</feature>
<keyword evidence="6" id="KW-0547">Nucleotide-binding</keyword>
<keyword evidence="11" id="KW-1006">Bacterial flagellum protein export</keyword>
<dbReference type="OrthoDB" id="9778554at2"/>
<sequence length="392" mass="43487">MRIVKEIEFEAKTEKEAFDKVRQRLGSDGVILSIQTVKVPFFLPFLKKTKLVVRAGIVEEEKKPSYSSVDRELERKQIEVFKALLEFKGNLGGKEKIRGRTLEELAENVEDEVEIALSQPSFGSKGGRDPFPPKKQESSLRLKEVLEGEIPTSVLSHIFGEALEEDVPISLWMNREKEGFFMSKGEGSLMEALGGRKIMIVGPTGVGKTTTIAKIAALAIQEGLPVVLLSSDNYRVAAVEQIRTYARVLNVPLEVINTGSELVPILRNYPEESLFIMDTAGHGFRESDRLSHIKGVYEHFVPDKVHIAVSATMKFQDVKLAFESVRTHVAIDGVILTKVDETQMPSSLLWVPKFMGVPLSFVTTGQNVPRDIHVASCDFVTSCFLAGVNSVV</sequence>
<evidence type="ECO:0000256" key="4">
    <source>
        <dbReference type="ARBA" id="ARBA00022448"/>
    </source>
</evidence>
<evidence type="ECO:0000256" key="11">
    <source>
        <dbReference type="ARBA" id="ARBA00023225"/>
    </source>
</evidence>
<evidence type="ECO:0000256" key="9">
    <source>
        <dbReference type="ARBA" id="ARBA00023134"/>
    </source>
</evidence>
<keyword evidence="4" id="KW-0813">Transport</keyword>
<protein>
    <recommendedName>
        <fullName evidence="3">Flagellar biosynthesis protein FlhF</fullName>
    </recommendedName>
    <alternativeName>
        <fullName evidence="13">Flagella-associated GTP-binding protein</fullName>
    </alternativeName>
</protein>
<comment type="similarity">
    <text evidence="2">Belongs to the GTP-binding SRP family.</text>
</comment>
<gene>
    <name evidence="16" type="ordered locus">Tlie_0094</name>
</gene>
<dbReference type="SUPFAM" id="SSF52540">
    <property type="entry name" value="P-loop containing nucleoside triphosphate hydrolases"/>
    <property type="match status" value="1"/>
</dbReference>
<keyword evidence="10" id="KW-0472">Membrane</keyword>
<comment type="subcellular location">
    <subcellularLocation>
        <location evidence="1">Cell membrane</location>
        <topology evidence="1">Peripheral membrane protein</topology>
        <orientation evidence="1">Cytoplasmic side</orientation>
    </subcellularLocation>
</comment>
<reference evidence="17" key="1">
    <citation type="submission" date="2011-10" db="EMBL/GenBank/DDBJ databases">
        <title>The complete genome of chromosome of Thermovirga lienii DSM 17291.</title>
        <authorList>
            <consortium name="US DOE Joint Genome Institute (JGI-PGF)"/>
            <person name="Lucas S."/>
            <person name="Copeland A."/>
            <person name="Lapidus A."/>
            <person name="Glavina del Rio T."/>
            <person name="Dalin E."/>
            <person name="Tice H."/>
            <person name="Bruce D."/>
            <person name="Goodwin L."/>
            <person name="Pitluck S."/>
            <person name="Peters L."/>
            <person name="Mikhailova N."/>
            <person name="Saunders E."/>
            <person name="Kyrpides N."/>
            <person name="Mavromatis K."/>
            <person name="Ivanova N."/>
            <person name="Last F.I."/>
            <person name="Brettin T."/>
            <person name="Detter J.C."/>
            <person name="Han C."/>
            <person name="Larimer F."/>
            <person name="Land M."/>
            <person name="Hauser L."/>
            <person name="Markowitz V."/>
            <person name="Cheng J.-F."/>
            <person name="Hugenholtz P."/>
            <person name="Woyke T."/>
            <person name="Wu D."/>
            <person name="Spring S."/>
            <person name="Schroeder M."/>
            <person name="Brambilla E.-M."/>
            <person name="Klenk H.-P."/>
            <person name="Eisen J.A."/>
        </authorList>
    </citation>
    <scope>NUCLEOTIDE SEQUENCE [LARGE SCALE GENOMIC DNA]</scope>
    <source>
        <strain evidence="17">ATCC BAA-1197 / DSM 17291 / Cas60314</strain>
    </source>
</reference>
<dbReference type="EMBL" id="CP003096">
    <property type="protein sequence ID" value="AER65840.1"/>
    <property type="molecule type" value="Genomic_DNA"/>
</dbReference>
<dbReference type="SMART" id="SM00382">
    <property type="entry name" value="AAA"/>
    <property type="match status" value="1"/>
</dbReference>
<evidence type="ECO:0000256" key="12">
    <source>
        <dbReference type="ARBA" id="ARBA00025337"/>
    </source>
</evidence>
<dbReference type="HOGENOM" id="CLU_009301_11_4_0"/>
<accession>G7V5T5</accession>
<dbReference type="PANTHER" id="PTHR43134:SF3">
    <property type="entry name" value="FLAGELLAR BIOSYNTHESIS PROTEIN FLHF"/>
    <property type="match status" value="1"/>
</dbReference>
<dbReference type="InterPro" id="IPR000897">
    <property type="entry name" value="SRP54_GTPase_dom"/>
</dbReference>
<comment type="function">
    <text evidence="12">Necessary for flagellar biosynthesis. May be involved in translocation of the flagellum.</text>
</comment>
<dbReference type="eggNOG" id="COG1419">
    <property type="taxonomic scope" value="Bacteria"/>
</dbReference>
<feature type="domain" description="SRP54-type proteins GTP-binding" evidence="15">
    <location>
        <begin position="195"/>
        <end position="386"/>
    </location>
</feature>
<evidence type="ECO:0000256" key="1">
    <source>
        <dbReference type="ARBA" id="ARBA00004413"/>
    </source>
</evidence>
<dbReference type="STRING" id="580340.Tlie_0094"/>
<keyword evidence="5" id="KW-1003">Cell membrane</keyword>
<dbReference type="GO" id="GO:0005047">
    <property type="term" value="F:signal recognition particle binding"/>
    <property type="evidence" value="ECO:0007669"/>
    <property type="project" value="TreeGrafter"/>
</dbReference>
<evidence type="ECO:0000256" key="2">
    <source>
        <dbReference type="ARBA" id="ARBA00008531"/>
    </source>
</evidence>
<proteinExistence type="inferred from homology"/>
<evidence type="ECO:0000256" key="6">
    <source>
        <dbReference type="ARBA" id="ARBA00022741"/>
    </source>
</evidence>
<dbReference type="InterPro" id="IPR047040">
    <property type="entry name" value="FlhF__GTPase_dom"/>
</dbReference>
<evidence type="ECO:0000256" key="5">
    <source>
        <dbReference type="ARBA" id="ARBA00022475"/>
    </source>
</evidence>
<dbReference type="AlphaFoldDB" id="G7V5T5"/>
<keyword evidence="17" id="KW-1185">Reference proteome</keyword>
<dbReference type="Proteomes" id="UP000005868">
    <property type="component" value="Chromosome"/>
</dbReference>
<evidence type="ECO:0000256" key="7">
    <source>
        <dbReference type="ARBA" id="ARBA00022795"/>
    </source>
</evidence>
<evidence type="ECO:0000256" key="8">
    <source>
        <dbReference type="ARBA" id="ARBA00022927"/>
    </source>
</evidence>
<keyword evidence="8" id="KW-0653">Protein transport</keyword>
<keyword evidence="9" id="KW-0342">GTP-binding</keyword>
<dbReference type="KEGG" id="tli:Tlie_0094"/>
<evidence type="ECO:0000256" key="13">
    <source>
        <dbReference type="ARBA" id="ARBA00030866"/>
    </source>
</evidence>
<evidence type="ECO:0000313" key="16">
    <source>
        <dbReference type="EMBL" id="AER65840.1"/>
    </source>
</evidence>
<dbReference type="GO" id="GO:0005886">
    <property type="term" value="C:plasma membrane"/>
    <property type="evidence" value="ECO:0007669"/>
    <property type="project" value="UniProtKB-SubCell"/>
</dbReference>
<dbReference type="GO" id="GO:0003924">
    <property type="term" value="F:GTPase activity"/>
    <property type="evidence" value="ECO:0007669"/>
    <property type="project" value="InterPro"/>
</dbReference>
<dbReference type="CDD" id="cd17873">
    <property type="entry name" value="FlhF"/>
    <property type="match status" value="1"/>
</dbReference>
<name>G7V5T5_THELD</name>
<evidence type="ECO:0000256" key="3">
    <source>
        <dbReference type="ARBA" id="ARBA00014919"/>
    </source>
</evidence>
<evidence type="ECO:0000259" key="14">
    <source>
        <dbReference type="SMART" id="SM00382"/>
    </source>
</evidence>
<dbReference type="GO" id="GO:0044781">
    <property type="term" value="P:bacterial-type flagellum organization"/>
    <property type="evidence" value="ECO:0007669"/>
    <property type="project" value="UniProtKB-KW"/>
</dbReference>
<dbReference type="PANTHER" id="PTHR43134">
    <property type="entry name" value="SIGNAL RECOGNITION PARTICLE RECEPTOR SUBUNIT ALPHA"/>
    <property type="match status" value="1"/>
</dbReference>
<evidence type="ECO:0000256" key="10">
    <source>
        <dbReference type="ARBA" id="ARBA00023136"/>
    </source>
</evidence>
<evidence type="ECO:0000313" key="17">
    <source>
        <dbReference type="Proteomes" id="UP000005868"/>
    </source>
</evidence>
<dbReference type="FunFam" id="3.40.50.300:FF:000695">
    <property type="entry name" value="Flagellar biosynthesis regulator FlhF"/>
    <property type="match status" value="1"/>
</dbReference>
<dbReference type="InterPro" id="IPR003593">
    <property type="entry name" value="AAA+_ATPase"/>
</dbReference>
<dbReference type="SMART" id="SM00962">
    <property type="entry name" value="SRP54"/>
    <property type="match status" value="1"/>
</dbReference>
<dbReference type="GO" id="GO:0005525">
    <property type="term" value="F:GTP binding"/>
    <property type="evidence" value="ECO:0007669"/>
    <property type="project" value="UniProtKB-KW"/>
</dbReference>
<dbReference type="Pfam" id="PF00448">
    <property type="entry name" value="SRP54"/>
    <property type="match status" value="1"/>
</dbReference>
<dbReference type="Gene3D" id="3.40.50.300">
    <property type="entry name" value="P-loop containing nucleotide triphosphate hydrolases"/>
    <property type="match status" value="1"/>
</dbReference>
<keyword evidence="7" id="KW-1005">Bacterial flagellum biogenesis</keyword>
<dbReference type="GO" id="GO:0006614">
    <property type="term" value="P:SRP-dependent cotranslational protein targeting to membrane"/>
    <property type="evidence" value="ECO:0007669"/>
    <property type="project" value="InterPro"/>
</dbReference>
<dbReference type="InterPro" id="IPR027417">
    <property type="entry name" value="P-loop_NTPase"/>
</dbReference>
<organism evidence="16 17">
    <name type="scientific">Thermovirga lienii (strain ATCC BAA-1197 / DSM 17291 / Cas60314)</name>
    <dbReference type="NCBI Taxonomy" id="580340"/>
    <lineage>
        <taxon>Bacteria</taxon>
        <taxon>Thermotogati</taxon>
        <taxon>Synergistota</taxon>
        <taxon>Synergistia</taxon>
        <taxon>Synergistales</taxon>
        <taxon>Thermovirgaceae</taxon>
        <taxon>Thermovirga</taxon>
    </lineage>
</organism>
<dbReference type="GO" id="GO:0015031">
    <property type="term" value="P:protein transport"/>
    <property type="evidence" value="ECO:0007669"/>
    <property type="project" value="UniProtKB-KW"/>
</dbReference>
<evidence type="ECO:0000259" key="15">
    <source>
        <dbReference type="SMART" id="SM00962"/>
    </source>
</evidence>